<name>A0A7X9XRB4_CLOBE</name>
<keyword evidence="1" id="KW-0472">Membrane</keyword>
<protein>
    <submittedName>
        <fullName evidence="2">Uncharacterized protein</fullName>
    </submittedName>
</protein>
<evidence type="ECO:0000313" key="2">
    <source>
        <dbReference type="EMBL" id="NMF06856.1"/>
    </source>
</evidence>
<sequence>MDTERPIFSEYNTKRKSVVIIFFVILCMIPIFLLVNCHDIVVIWSVFLVELFLIPITIILTTDHVSLFSDRIETGNAFSKSIILLNEIKGVDIKSFEQSYRWEKWEDLSIIFLNNQNYILLTLPVKFTKRISDIIIAIENNNNKIKISQNLIKYLNENTNYKINNGGKINNSS</sequence>
<feature type="transmembrane region" description="Helical" evidence="1">
    <location>
        <begin position="41"/>
        <end position="61"/>
    </location>
</feature>
<dbReference type="RefSeq" id="WP_168982845.1">
    <property type="nucleotide sequence ID" value="NZ_JABAGD010000042.1"/>
</dbReference>
<comment type="caution">
    <text evidence="2">The sequence shown here is derived from an EMBL/GenBank/DDBJ whole genome shotgun (WGS) entry which is preliminary data.</text>
</comment>
<feature type="transmembrane region" description="Helical" evidence="1">
    <location>
        <begin position="18"/>
        <end position="35"/>
    </location>
</feature>
<reference evidence="2 3" key="1">
    <citation type="submission" date="2020-04" db="EMBL/GenBank/DDBJ databases">
        <authorList>
            <person name="Hitch T.C.A."/>
            <person name="Wylensek D."/>
            <person name="Clavel T."/>
        </authorList>
    </citation>
    <scope>NUCLEOTIDE SEQUENCE [LARGE SCALE GENOMIC DNA]</scope>
    <source>
        <strain evidence="2 3">WB01_NA02</strain>
    </source>
</reference>
<dbReference type="EMBL" id="JABAGD010000042">
    <property type="protein sequence ID" value="NMF06856.1"/>
    <property type="molecule type" value="Genomic_DNA"/>
</dbReference>
<organism evidence="2 3">
    <name type="scientific">Clostridium beijerinckii</name>
    <name type="common">Clostridium MP</name>
    <dbReference type="NCBI Taxonomy" id="1520"/>
    <lineage>
        <taxon>Bacteria</taxon>
        <taxon>Bacillati</taxon>
        <taxon>Bacillota</taxon>
        <taxon>Clostridia</taxon>
        <taxon>Eubacteriales</taxon>
        <taxon>Clostridiaceae</taxon>
        <taxon>Clostridium</taxon>
    </lineage>
</organism>
<gene>
    <name evidence="2" type="ORF">HF849_19340</name>
</gene>
<dbReference type="Proteomes" id="UP000587880">
    <property type="component" value="Unassembled WGS sequence"/>
</dbReference>
<evidence type="ECO:0000313" key="3">
    <source>
        <dbReference type="Proteomes" id="UP000587880"/>
    </source>
</evidence>
<proteinExistence type="predicted"/>
<dbReference type="AlphaFoldDB" id="A0A7X9XRB4"/>
<accession>A0A7X9XRB4</accession>
<keyword evidence="1" id="KW-1133">Transmembrane helix</keyword>
<keyword evidence="1" id="KW-0812">Transmembrane</keyword>
<evidence type="ECO:0000256" key="1">
    <source>
        <dbReference type="SAM" id="Phobius"/>
    </source>
</evidence>